<comment type="similarity">
    <text evidence="1">Belongs to the enoyl-CoA hydratase/isomerase family.</text>
</comment>
<evidence type="ECO:0000313" key="2">
    <source>
        <dbReference type="EMBL" id="GES24626.1"/>
    </source>
</evidence>
<organism evidence="2 3">
    <name type="scientific">Acrocarpospora pleiomorpha</name>
    <dbReference type="NCBI Taxonomy" id="90975"/>
    <lineage>
        <taxon>Bacteria</taxon>
        <taxon>Bacillati</taxon>
        <taxon>Actinomycetota</taxon>
        <taxon>Actinomycetes</taxon>
        <taxon>Streptosporangiales</taxon>
        <taxon>Streptosporangiaceae</taxon>
        <taxon>Acrocarpospora</taxon>
    </lineage>
</organism>
<name>A0A5M3XUR2_9ACTN</name>
<accession>A0A5M3XUR2</accession>
<dbReference type="RefSeq" id="WP_170321862.1">
    <property type="nucleotide sequence ID" value="NZ_BAAAHM010000044.1"/>
</dbReference>
<comment type="caution">
    <text evidence="2">The sequence shown here is derived from an EMBL/GenBank/DDBJ whole genome shotgun (WGS) entry which is preliminary data.</text>
</comment>
<dbReference type="InterPro" id="IPR001753">
    <property type="entry name" value="Enoyl-CoA_hydra/iso"/>
</dbReference>
<dbReference type="CDD" id="cd06558">
    <property type="entry name" value="crotonase-like"/>
    <property type="match status" value="1"/>
</dbReference>
<dbReference type="InterPro" id="IPR029045">
    <property type="entry name" value="ClpP/crotonase-like_dom_sf"/>
</dbReference>
<dbReference type="EMBL" id="BLAF01000054">
    <property type="protein sequence ID" value="GES24626.1"/>
    <property type="molecule type" value="Genomic_DNA"/>
</dbReference>
<dbReference type="Proteomes" id="UP000377595">
    <property type="component" value="Unassembled WGS sequence"/>
</dbReference>
<gene>
    <name evidence="2" type="primary">echA2</name>
    <name evidence="2" type="ORF">Aple_075250</name>
</gene>
<evidence type="ECO:0000256" key="1">
    <source>
        <dbReference type="ARBA" id="ARBA00005254"/>
    </source>
</evidence>
<dbReference type="PANTHER" id="PTHR43802:SF1">
    <property type="entry name" value="IP11341P-RELATED"/>
    <property type="match status" value="1"/>
</dbReference>
<reference evidence="2 3" key="1">
    <citation type="submission" date="2019-10" db="EMBL/GenBank/DDBJ databases">
        <title>Whole genome shotgun sequence of Acrocarpospora pleiomorpha NBRC 16267.</title>
        <authorList>
            <person name="Ichikawa N."/>
            <person name="Kimura A."/>
            <person name="Kitahashi Y."/>
            <person name="Komaki H."/>
            <person name="Oguchi A."/>
        </authorList>
    </citation>
    <scope>NUCLEOTIDE SEQUENCE [LARGE SCALE GENOMIC DNA]</scope>
    <source>
        <strain evidence="2 3">NBRC 16267</strain>
    </source>
</reference>
<dbReference type="Gene3D" id="3.90.226.10">
    <property type="entry name" value="2-enoyl-CoA Hydratase, Chain A, domain 1"/>
    <property type="match status" value="1"/>
</dbReference>
<keyword evidence="3" id="KW-1185">Reference proteome</keyword>
<proteinExistence type="inferred from homology"/>
<dbReference type="PANTHER" id="PTHR43802">
    <property type="entry name" value="ENOYL-COA HYDRATASE"/>
    <property type="match status" value="1"/>
</dbReference>
<dbReference type="Pfam" id="PF00378">
    <property type="entry name" value="ECH_1"/>
    <property type="match status" value="1"/>
</dbReference>
<evidence type="ECO:0000313" key="3">
    <source>
        <dbReference type="Proteomes" id="UP000377595"/>
    </source>
</evidence>
<dbReference type="GO" id="GO:0003824">
    <property type="term" value="F:catalytic activity"/>
    <property type="evidence" value="ECO:0007669"/>
    <property type="project" value="UniProtKB-ARBA"/>
</dbReference>
<dbReference type="SUPFAM" id="SSF52096">
    <property type="entry name" value="ClpP/crotonase"/>
    <property type="match status" value="1"/>
</dbReference>
<protein>
    <submittedName>
        <fullName evidence="2">Enoyl-CoA hydratase</fullName>
    </submittedName>
</protein>
<sequence>MKEYEDLLIERVGTDGRVARISINRPEVLNALRPRTFGELEEALRDLEADDSARVIILRGAGRAFSVGYDIGGPGATSSPHNPERVYDMKDEQGRPLLMNFATRLRQVSDIQLYLFRMSKVTIAETHGHCIAGGMELAMMTDLVTTTTTCRFGHPGHRGIGVARNGMLLPLIIGMRKAKELFFTGDSISGEEAVRLGIANYAFEPGEVSEKTLAFADRIANQSADWLALLKEGVNVFYENMGIEAAVRANTILDSLARGTRSGYEWRTRIENDGLKEALAWRDGPYGDYRATPKKAD</sequence>
<dbReference type="AlphaFoldDB" id="A0A5M3XUR2"/>